<dbReference type="InterPro" id="IPR038081">
    <property type="entry name" value="CalX-like_sf"/>
</dbReference>
<evidence type="ECO:0000256" key="2">
    <source>
        <dbReference type="ARBA" id="ARBA00022737"/>
    </source>
</evidence>
<keyword evidence="2" id="KW-0677">Repeat</keyword>
<name>A0ABT3GFX9_9BACT</name>
<evidence type="ECO:0000313" key="5">
    <source>
        <dbReference type="EMBL" id="MCW1922527.1"/>
    </source>
</evidence>
<dbReference type="EMBL" id="JAPDDT010000002">
    <property type="protein sequence ID" value="MCW1922527.1"/>
    <property type="molecule type" value="Genomic_DNA"/>
</dbReference>
<dbReference type="Proteomes" id="UP001320876">
    <property type="component" value="Unassembled WGS sequence"/>
</dbReference>
<evidence type="ECO:0000256" key="3">
    <source>
        <dbReference type="ARBA" id="ARBA00022837"/>
    </source>
</evidence>
<feature type="domain" description="Calx-beta" evidence="4">
    <location>
        <begin position="836"/>
        <end position="925"/>
    </location>
</feature>
<organism evidence="5 6">
    <name type="scientific">Luteolibacter arcticus</name>
    <dbReference type="NCBI Taxonomy" id="1581411"/>
    <lineage>
        <taxon>Bacteria</taxon>
        <taxon>Pseudomonadati</taxon>
        <taxon>Verrucomicrobiota</taxon>
        <taxon>Verrucomicrobiia</taxon>
        <taxon>Verrucomicrobiales</taxon>
        <taxon>Verrucomicrobiaceae</taxon>
        <taxon>Luteolibacter</taxon>
    </lineage>
</organism>
<dbReference type="RefSeq" id="WP_264486634.1">
    <property type="nucleotide sequence ID" value="NZ_JAPDDT010000002.1"/>
</dbReference>
<reference evidence="5 6" key="1">
    <citation type="submission" date="2022-10" db="EMBL/GenBank/DDBJ databases">
        <title>Luteolibacter arcticus strain CCTCC AB 2014275, whole genome shotgun sequencing project.</title>
        <authorList>
            <person name="Zhao G."/>
            <person name="Shen L."/>
        </authorList>
    </citation>
    <scope>NUCLEOTIDE SEQUENCE [LARGE SCALE GENOMIC DNA]</scope>
    <source>
        <strain evidence="5 6">CCTCC AB 2014275</strain>
    </source>
</reference>
<protein>
    <submittedName>
        <fullName evidence="5">Ig-like domain-containing protein</fullName>
    </submittedName>
</protein>
<accession>A0ABT3GFX9</accession>
<sequence>MNHSNSPALAALIACSLGGTAFSLEHATLDVTQRNNTNNNQASADPAVAVSIGLGNSRNFSVVGHNDGDIDVSFTSNRANERNLGVVINSIAELARQNGVLPNKGGPATTVYPNGVAYGTAGAEPSGTGYYLSNNVTLGGAESASPFNSELNIDVAAAWFPHTEGWLAGHYKTTATLYSSSAIRLGKEFVRDGSGVSVVDLRHLRSHGVAATSQNGVLLVSGGDNAGLVAMARPNLDGTFTVSTKSNSTTTPLYNDAGVAFVYVPLVSAGMGQVMAVGKVRSDGSKALAGGDFTVTKLATGRWLVKIGPEGSEFINEDGTLVISAEGGSPVAGATPTPKNRNNFVAHGWSQADGGWIVESRDNIAAELEDGATPAEEMFSFVFLTPGDPENLFSYENAPLPEVSLSSPVENSYHTVGQPVTLATSVAAAGNVEIAKVDFYVDSVLVGSATSAPYEIPWAVAGTGTHLVEAFAYTTDNAVAGAKRVWFYGTVPIGDVSVPGYSAAILDGGDLETDVTELDVDYVPSPTTPWNILANSPGSQAFGTAGDVRGAPAVNIGGAPVPFNSGILFATNFLSNTFHEIPTRGSVDNNVIAYNATGNIALKVEDNKQGGSLVRPESGRFAMGFFPYSSGWVGASLAADGSIVDGSSSLPAGVTITKSSSGTDFVIEGLPMTGNLLAVSQGAASDNVVCIGRNANTWIIRSVDNNGAAESDSTSFLYVPTDAPQVLSGLVQNDATLVPLNETMAAHGARVVRTGVGYEIEFGDGSKINPSNTVLLVTADVNNGDGGDNVFAYHTRGNKFVVFSHDLPGINGFFQNGGFRFLAVPTAPLANPGQQVFVTHVVDKVQEGVEGDDTLTYRFSRLGGDSSQPLTVNYTLSGTATAGTDYVAPSGTVTFAAGVTEVEVPIVTLNDETLELRETVVVTLSEGAGFSVGSGTASGTIRNVGTNPAIQTVSFQQGVNGYNSYFGKRVGTGSVNQMDSPSVQTYGVDGSTDNTTDINGILRFDSMFGTGSGKIPYGSTIVKAELTIATGSAGSDTSGGPWVIDRLKGVVTSVTTYENLTNGSNVGVRGRSALTPLAGFAGLALGDIDTVDVTKFVRIWVNVQNNESEDYNHGFSLYDADTDDAWGYCTSGNSDPNLRPKLVVSYIPPTPDVETNSYSFDASKSVKLRGTGTSLDGAQLQGNYIDLEPSPGTTEEALFQFPVEFGAGAQAIPADEDIVRAELVLTSVSGGNSASPGPVAVHRMLEDWMIESNYGYYGPEVGAQLDIAEDARVFGLGHGSIATFDVTAIVRAWRAGAGQHGINVKPETTDGWQFFWPGASGADATKVPKLVIYTAKSIGVESGFEAWATANGIGGATQDFDGDHDGIPALIEYALGLDPEAFDKLPGLQAEGGGTVLRFLKGAPDNRLVYKIKSSIDLDVWGDVTPTVDNANEISAIVTIGEDDVRFYRLSVTYTEG</sequence>
<proteinExistence type="predicted"/>
<comment type="caution">
    <text evidence="5">The sequence shown here is derived from an EMBL/GenBank/DDBJ whole genome shotgun (WGS) entry which is preliminary data.</text>
</comment>
<evidence type="ECO:0000256" key="1">
    <source>
        <dbReference type="ARBA" id="ARBA00022729"/>
    </source>
</evidence>
<evidence type="ECO:0000313" key="6">
    <source>
        <dbReference type="Proteomes" id="UP001320876"/>
    </source>
</evidence>
<dbReference type="Gene3D" id="2.60.40.2030">
    <property type="match status" value="1"/>
</dbReference>
<keyword evidence="1" id="KW-0732">Signal</keyword>
<keyword evidence="6" id="KW-1185">Reference proteome</keyword>
<dbReference type="Pfam" id="PF17957">
    <property type="entry name" value="Big_7"/>
    <property type="match status" value="1"/>
</dbReference>
<dbReference type="SUPFAM" id="SSF141072">
    <property type="entry name" value="CalX-like"/>
    <property type="match status" value="1"/>
</dbReference>
<dbReference type="InterPro" id="IPR013783">
    <property type="entry name" value="Ig-like_fold"/>
</dbReference>
<keyword evidence="3" id="KW-0106">Calcium</keyword>
<evidence type="ECO:0000259" key="4">
    <source>
        <dbReference type="SMART" id="SM00237"/>
    </source>
</evidence>
<dbReference type="Gene3D" id="2.60.40.10">
    <property type="entry name" value="Immunoglobulins"/>
    <property type="match status" value="1"/>
</dbReference>
<dbReference type="Pfam" id="PF03160">
    <property type="entry name" value="Calx-beta"/>
    <property type="match status" value="1"/>
</dbReference>
<dbReference type="SMART" id="SM00237">
    <property type="entry name" value="Calx_beta"/>
    <property type="match status" value="1"/>
</dbReference>
<gene>
    <name evidence="5" type="ORF">OKA05_08170</name>
</gene>
<dbReference type="InterPro" id="IPR003644">
    <property type="entry name" value="Calx_beta"/>
</dbReference>